<keyword evidence="2" id="KW-1185">Reference proteome</keyword>
<gene>
    <name evidence="1" type="ORF">SPELUC_LOCUS13008</name>
</gene>
<reference evidence="1" key="1">
    <citation type="submission" date="2021-06" db="EMBL/GenBank/DDBJ databases">
        <authorList>
            <person name="Kallberg Y."/>
            <person name="Tangrot J."/>
            <person name="Rosling A."/>
        </authorList>
    </citation>
    <scope>NUCLEOTIDE SEQUENCE</scope>
    <source>
        <strain evidence="1">28 12/20/2015</strain>
    </source>
</reference>
<comment type="caution">
    <text evidence="1">The sequence shown here is derived from an EMBL/GenBank/DDBJ whole genome shotgun (WGS) entry which is preliminary data.</text>
</comment>
<accession>A0ACA9Q581</accession>
<organism evidence="1 2">
    <name type="scientific">Cetraspora pellucida</name>
    <dbReference type="NCBI Taxonomy" id="1433469"/>
    <lineage>
        <taxon>Eukaryota</taxon>
        <taxon>Fungi</taxon>
        <taxon>Fungi incertae sedis</taxon>
        <taxon>Mucoromycota</taxon>
        <taxon>Glomeromycotina</taxon>
        <taxon>Glomeromycetes</taxon>
        <taxon>Diversisporales</taxon>
        <taxon>Gigasporaceae</taxon>
        <taxon>Cetraspora</taxon>
    </lineage>
</organism>
<sequence>MFTLNVTNLFKLSGLRLDQSNFSRCISSNRSLRNIIINDSAPIIYANKKPIFITTPMFTLHSDTIIGSLYTAIVADVLKRYYELKGLEVKLSVGTSEYGALKVRNILKKPDLDLQEQCKNVSNKYRKLLDAAMISYTDFIRTTDKRHENAVEHVWNRLMENGFIYKDKVEGWYSKNDRMFYSEADLKENIHPHSGKKVKVSFYVLFEFDDNYISFPVFRLHFILDGLSN</sequence>
<proteinExistence type="predicted"/>
<feature type="non-terminal residue" evidence="1">
    <location>
        <position position="229"/>
    </location>
</feature>
<evidence type="ECO:0000313" key="2">
    <source>
        <dbReference type="Proteomes" id="UP000789366"/>
    </source>
</evidence>
<protein>
    <submittedName>
        <fullName evidence="1">17252_t:CDS:1</fullName>
    </submittedName>
</protein>
<name>A0ACA9Q581_9GLOM</name>
<dbReference type="Proteomes" id="UP000789366">
    <property type="component" value="Unassembled WGS sequence"/>
</dbReference>
<evidence type="ECO:0000313" key="1">
    <source>
        <dbReference type="EMBL" id="CAG8729546.1"/>
    </source>
</evidence>
<dbReference type="EMBL" id="CAJVPW010032784">
    <property type="protein sequence ID" value="CAG8729546.1"/>
    <property type="molecule type" value="Genomic_DNA"/>
</dbReference>